<gene>
    <name evidence="4" type="ORF">POM88_015070</name>
</gene>
<dbReference type="AlphaFoldDB" id="A0AAD8IM44"/>
<evidence type="ECO:0000256" key="3">
    <source>
        <dbReference type="ARBA" id="ARBA00022840"/>
    </source>
</evidence>
<protein>
    <submittedName>
        <fullName evidence="4">Uncharacterized protein</fullName>
    </submittedName>
</protein>
<dbReference type="GO" id="GO:0016787">
    <property type="term" value="F:hydrolase activity"/>
    <property type="evidence" value="ECO:0007669"/>
    <property type="project" value="UniProtKB-KW"/>
</dbReference>
<evidence type="ECO:0000256" key="2">
    <source>
        <dbReference type="ARBA" id="ARBA00022801"/>
    </source>
</evidence>
<reference evidence="4" key="2">
    <citation type="submission" date="2023-05" db="EMBL/GenBank/DDBJ databases">
        <authorList>
            <person name="Schelkunov M.I."/>
        </authorList>
    </citation>
    <scope>NUCLEOTIDE SEQUENCE</scope>
    <source>
        <strain evidence="4">Hsosn_3</strain>
        <tissue evidence="4">Leaf</tissue>
    </source>
</reference>
<keyword evidence="5" id="KW-1185">Reference proteome</keyword>
<proteinExistence type="predicted"/>
<keyword evidence="3" id="KW-0067">ATP-binding</keyword>
<evidence type="ECO:0000256" key="1">
    <source>
        <dbReference type="ARBA" id="ARBA00022741"/>
    </source>
</evidence>
<dbReference type="GO" id="GO:0005634">
    <property type="term" value="C:nucleus"/>
    <property type="evidence" value="ECO:0007669"/>
    <property type="project" value="TreeGrafter"/>
</dbReference>
<dbReference type="PANTHER" id="PTHR45626:SF24">
    <property type="entry name" value="HELICASE-LIKE TRANSCRIPTION FACTOR CHR28-RELATED"/>
    <property type="match status" value="1"/>
</dbReference>
<evidence type="ECO:0000313" key="5">
    <source>
        <dbReference type="Proteomes" id="UP001237642"/>
    </source>
</evidence>
<dbReference type="GO" id="GO:0008094">
    <property type="term" value="F:ATP-dependent activity, acting on DNA"/>
    <property type="evidence" value="ECO:0007669"/>
    <property type="project" value="TreeGrafter"/>
</dbReference>
<keyword evidence="1" id="KW-0547">Nucleotide-binding</keyword>
<organism evidence="4 5">
    <name type="scientific">Heracleum sosnowskyi</name>
    <dbReference type="NCBI Taxonomy" id="360622"/>
    <lineage>
        <taxon>Eukaryota</taxon>
        <taxon>Viridiplantae</taxon>
        <taxon>Streptophyta</taxon>
        <taxon>Embryophyta</taxon>
        <taxon>Tracheophyta</taxon>
        <taxon>Spermatophyta</taxon>
        <taxon>Magnoliopsida</taxon>
        <taxon>eudicotyledons</taxon>
        <taxon>Gunneridae</taxon>
        <taxon>Pentapetalae</taxon>
        <taxon>asterids</taxon>
        <taxon>campanulids</taxon>
        <taxon>Apiales</taxon>
        <taxon>Apiaceae</taxon>
        <taxon>Apioideae</taxon>
        <taxon>apioid superclade</taxon>
        <taxon>Tordylieae</taxon>
        <taxon>Tordyliinae</taxon>
        <taxon>Heracleum</taxon>
    </lineage>
</organism>
<dbReference type="Proteomes" id="UP001237642">
    <property type="component" value="Unassembled WGS sequence"/>
</dbReference>
<dbReference type="GO" id="GO:0005524">
    <property type="term" value="F:ATP binding"/>
    <property type="evidence" value="ECO:0007669"/>
    <property type="project" value="UniProtKB-KW"/>
</dbReference>
<sequence>MQGYVQDVAESSHLGCAQCFAGFKILNQPKLEDTLPDGHMTVSLLRHQKIALAWMLQKETKSIQCAGGILANDQGLETRPEVANQQPTEALYLDDDADIEITVLDQDKLNGESEPQAGTLIVCPARSSGELATLDVVLTTYAHVENEVPKQPLVNESNAGDPVLKPFLQDVIQFGPLVKTLGLVMLTNPQLLPSIFRQVLAFLLELPRMMD</sequence>
<accession>A0AAD8IM44</accession>
<dbReference type="InterPro" id="IPR050628">
    <property type="entry name" value="SNF2_RAD54_helicase_TF"/>
</dbReference>
<evidence type="ECO:0000313" key="4">
    <source>
        <dbReference type="EMBL" id="KAK1386892.1"/>
    </source>
</evidence>
<comment type="caution">
    <text evidence="4">The sequence shown here is derived from an EMBL/GenBank/DDBJ whole genome shotgun (WGS) entry which is preliminary data.</text>
</comment>
<name>A0AAD8IM44_9APIA</name>
<dbReference type="PANTHER" id="PTHR45626">
    <property type="entry name" value="TRANSCRIPTION TERMINATION FACTOR 2-RELATED"/>
    <property type="match status" value="1"/>
</dbReference>
<dbReference type="GO" id="GO:0006281">
    <property type="term" value="P:DNA repair"/>
    <property type="evidence" value="ECO:0007669"/>
    <property type="project" value="TreeGrafter"/>
</dbReference>
<keyword evidence="2" id="KW-0378">Hydrolase</keyword>
<reference evidence="4" key="1">
    <citation type="submission" date="2023-02" db="EMBL/GenBank/DDBJ databases">
        <title>Genome of toxic invasive species Heracleum sosnowskyi carries increased number of genes despite the absence of recent whole-genome duplications.</title>
        <authorList>
            <person name="Schelkunov M."/>
            <person name="Shtratnikova V."/>
            <person name="Makarenko M."/>
            <person name="Klepikova A."/>
            <person name="Omelchenko D."/>
            <person name="Novikova G."/>
            <person name="Obukhova E."/>
            <person name="Bogdanov V."/>
            <person name="Penin A."/>
            <person name="Logacheva M."/>
        </authorList>
    </citation>
    <scope>NUCLEOTIDE SEQUENCE</scope>
    <source>
        <strain evidence="4">Hsosn_3</strain>
        <tissue evidence="4">Leaf</tissue>
    </source>
</reference>
<dbReference type="EMBL" id="JAUIZM010000004">
    <property type="protein sequence ID" value="KAK1386892.1"/>
    <property type="molecule type" value="Genomic_DNA"/>
</dbReference>